<comment type="caution">
    <text evidence="1">The sequence shown here is derived from an EMBL/GenBank/DDBJ whole genome shotgun (WGS) entry which is preliminary data.</text>
</comment>
<gene>
    <name evidence="1" type="ORF">ACFP1H_02075</name>
</gene>
<evidence type="ECO:0000313" key="1">
    <source>
        <dbReference type="EMBL" id="MFC6253391.1"/>
    </source>
</evidence>
<proteinExistence type="predicted"/>
<evidence type="ECO:0000313" key="2">
    <source>
        <dbReference type="Proteomes" id="UP001596190"/>
    </source>
</evidence>
<name>A0ABW1T5S8_9LACO</name>
<accession>A0ABW1T5S8</accession>
<protein>
    <submittedName>
        <fullName evidence="1">Uncharacterized protein</fullName>
    </submittedName>
</protein>
<dbReference type="Proteomes" id="UP001596190">
    <property type="component" value="Unassembled WGS sequence"/>
</dbReference>
<sequence>MVEKYVADIKPLNDAVIGTKAHGTAEFINDGDVLHISIEMFDTPKNMQHWEHFHGFPDGKDAQVATMAQDINHDGVVDLPETEAVSGTTMVPFDAKPHEMNIPNDSYPVSDGQGHFKYEKDVSLADLKAQFKTVFGTDDLELDKRVIYVHGVPNELKLPASTGGNLNEKYDQHVTLPIATGKIVKAS</sequence>
<dbReference type="EMBL" id="JBHSSA010000026">
    <property type="protein sequence ID" value="MFC6253391.1"/>
    <property type="molecule type" value="Genomic_DNA"/>
</dbReference>
<organism evidence="1 2">
    <name type="scientific">Secundilactobacillus hailunensis</name>
    <dbReference type="NCBI Taxonomy" id="2559923"/>
    <lineage>
        <taxon>Bacteria</taxon>
        <taxon>Bacillati</taxon>
        <taxon>Bacillota</taxon>
        <taxon>Bacilli</taxon>
        <taxon>Lactobacillales</taxon>
        <taxon>Lactobacillaceae</taxon>
        <taxon>Secundilactobacillus</taxon>
    </lineage>
</organism>
<reference evidence="2" key="1">
    <citation type="journal article" date="2019" name="Int. J. Syst. Evol. Microbiol.">
        <title>The Global Catalogue of Microorganisms (GCM) 10K type strain sequencing project: providing services to taxonomists for standard genome sequencing and annotation.</title>
        <authorList>
            <consortium name="The Broad Institute Genomics Platform"/>
            <consortium name="The Broad Institute Genome Sequencing Center for Infectious Disease"/>
            <person name="Wu L."/>
            <person name="Ma J."/>
        </authorList>
    </citation>
    <scope>NUCLEOTIDE SEQUENCE [LARGE SCALE GENOMIC DNA]</scope>
    <source>
        <strain evidence="2">CCM 8950</strain>
    </source>
</reference>
<keyword evidence="2" id="KW-1185">Reference proteome</keyword>
<dbReference type="RefSeq" id="WP_137630144.1">
    <property type="nucleotide sequence ID" value="NZ_BJDO01000004.1"/>
</dbReference>